<evidence type="ECO:0000313" key="3">
    <source>
        <dbReference type="Proteomes" id="UP000315343"/>
    </source>
</evidence>
<feature type="transmembrane region" description="Helical" evidence="1">
    <location>
        <begin position="53"/>
        <end position="72"/>
    </location>
</feature>
<dbReference type="AlphaFoldDB" id="A0A562JLI2"/>
<proteinExistence type="predicted"/>
<protein>
    <submittedName>
        <fullName evidence="2">Uncharacterized protein</fullName>
    </submittedName>
</protein>
<reference evidence="2 3" key="1">
    <citation type="submission" date="2019-07" db="EMBL/GenBank/DDBJ databases">
        <title>Genomic Encyclopedia of Type Strains, Phase I: the one thousand microbial genomes (KMG-I) project.</title>
        <authorList>
            <person name="Kyrpides N."/>
        </authorList>
    </citation>
    <scope>NUCLEOTIDE SEQUENCE [LARGE SCALE GENOMIC DNA]</scope>
    <source>
        <strain evidence="2 3">DSM 13558</strain>
    </source>
</reference>
<dbReference type="EMBL" id="VLKH01000001">
    <property type="protein sequence ID" value="TWH83785.1"/>
    <property type="molecule type" value="Genomic_DNA"/>
</dbReference>
<organism evidence="2 3">
    <name type="scientific">Sedimentibacter saalensis</name>
    <dbReference type="NCBI Taxonomy" id="130788"/>
    <lineage>
        <taxon>Bacteria</taxon>
        <taxon>Bacillati</taxon>
        <taxon>Bacillota</taxon>
        <taxon>Tissierellia</taxon>
        <taxon>Sedimentibacter</taxon>
    </lineage>
</organism>
<comment type="caution">
    <text evidence="2">The sequence shown here is derived from an EMBL/GenBank/DDBJ whole genome shotgun (WGS) entry which is preliminary data.</text>
</comment>
<feature type="transmembrane region" description="Helical" evidence="1">
    <location>
        <begin position="27"/>
        <end position="47"/>
    </location>
</feature>
<dbReference type="Proteomes" id="UP000315343">
    <property type="component" value="Unassembled WGS sequence"/>
</dbReference>
<feature type="transmembrane region" description="Helical" evidence="1">
    <location>
        <begin position="93"/>
        <end position="112"/>
    </location>
</feature>
<keyword evidence="1" id="KW-1133">Transmembrane helix</keyword>
<dbReference type="RefSeq" id="WP_145079241.1">
    <property type="nucleotide sequence ID" value="NZ_JBCFAR010000012.1"/>
</dbReference>
<accession>A0A562JLI2</accession>
<name>A0A562JLI2_9FIRM</name>
<evidence type="ECO:0000313" key="2">
    <source>
        <dbReference type="EMBL" id="TWH83785.1"/>
    </source>
</evidence>
<gene>
    <name evidence="2" type="ORF">LY60_00397</name>
</gene>
<evidence type="ECO:0000256" key="1">
    <source>
        <dbReference type="SAM" id="Phobius"/>
    </source>
</evidence>
<keyword evidence="1" id="KW-0472">Membrane</keyword>
<keyword evidence="1" id="KW-0812">Transmembrane</keyword>
<sequence>MGDLRQTHKEQLNHVESLKESDTLRTFFQIYLTWMILTFIFIILGYGKYGLGAILMPMMVIPIYAGIQILLYQPFKRLYLFCRSSILNKPLRILLVILLCVVALAPIIYYGFMAYSPGCGIPEMKRMVAEGTAYFEQHREELYAEVESIPTDNNSNEKMWSADWNIKSGQTFGGLYYDSQGTLYNTSLGYPMIYPLDEYWFLQFIDGYN</sequence>
<keyword evidence="3" id="KW-1185">Reference proteome</keyword>